<evidence type="ECO:0000313" key="2">
    <source>
        <dbReference type="EMBL" id="GAA4009932.1"/>
    </source>
</evidence>
<gene>
    <name evidence="2" type="ORF">GCM10022408_22630</name>
</gene>
<sequence length="192" mass="20412">MKSLALRPAVSALPLGNELPTAANLRAYAFRYMLRGSVAAVAALGQYTLEQVHFAAPWLTWVVLMPTMGMVISLIDRRQREAGLVPTTAADKRLRLLQKSFLLVILLALGAAPFIGWQHAHPLMLAMYGASTVAAGRLLNFRPLRVGGGLCALLGAVAAAVPADTQLLLIAAAMLVSYVVPGYLLRAAARLA</sequence>
<feature type="transmembrane region" description="Helical" evidence="1">
    <location>
        <begin position="96"/>
        <end position="115"/>
    </location>
</feature>
<name>A0ABP7SCP2_9BACT</name>
<dbReference type="Proteomes" id="UP001500567">
    <property type="component" value="Unassembled WGS sequence"/>
</dbReference>
<feature type="transmembrane region" description="Helical" evidence="1">
    <location>
        <begin position="144"/>
        <end position="161"/>
    </location>
</feature>
<accession>A0ABP7SCP2</accession>
<keyword evidence="1" id="KW-0812">Transmembrane</keyword>
<protein>
    <submittedName>
        <fullName evidence="2">Uncharacterized protein</fullName>
    </submittedName>
</protein>
<feature type="transmembrane region" description="Helical" evidence="1">
    <location>
        <begin position="55"/>
        <end position="75"/>
    </location>
</feature>
<feature type="transmembrane region" description="Helical" evidence="1">
    <location>
        <begin position="32"/>
        <end position="49"/>
    </location>
</feature>
<organism evidence="2 3">
    <name type="scientific">Hymenobacter fastidiosus</name>
    <dbReference type="NCBI Taxonomy" id="486264"/>
    <lineage>
        <taxon>Bacteria</taxon>
        <taxon>Pseudomonadati</taxon>
        <taxon>Bacteroidota</taxon>
        <taxon>Cytophagia</taxon>
        <taxon>Cytophagales</taxon>
        <taxon>Hymenobacteraceae</taxon>
        <taxon>Hymenobacter</taxon>
    </lineage>
</organism>
<feature type="transmembrane region" description="Helical" evidence="1">
    <location>
        <begin position="121"/>
        <end position="139"/>
    </location>
</feature>
<evidence type="ECO:0000256" key="1">
    <source>
        <dbReference type="SAM" id="Phobius"/>
    </source>
</evidence>
<keyword evidence="3" id="KW-1185">Reference proteome</keyword>
<evidence type="ECO:0000313" key="3">
    <source>
        <dbReference type="Proteomes" id="UP001500567"/>
    </source>
</evidence>
<keyword evidence="1" id="KW-0472">Membrane</keyword>
<comment type="caution">
    <text evidence="2">The sequence shown here is derived from an EMBL/GenBank/DDBJ whole genome shotgun (WGS) entry which is preliminary data.</text>
</comment>
<dbReference type="RefSeq" id="WP_345073110.1">
    <property type="nucleotide sequence ID" value="NZ_BAABDJ010000022.1"/>
</dbReference>
<keyword evidence="1" id="KW-1133">Transmembrane helix</keyword>
<dbReference type="EMBL" id="BAABDJ010000022">
    <property type="protein sequence ID" value="GAA4009932.1"/>
    <property type="molecule type" value="Genomic_DNA"/>
</dbReference>
<proteinExistence type="predicted"/>
<reference evidence="3" key="1">
    <citation type="journal article" date="2019" name="Int. J. Syst. Evol. Microbiol.">
        <title>The Global Catalogue of Microorganisms (GCM) 10K type strain sequencing project: providing services to taxonomists for standard genome sequencing and annotation.</title>
        <authorList>
            <consortium name="The Broad Institute Genomics Platform"/>
            <consortium name="The Broad Institute Genome Sequencing Center for Infectious Disease"/>
            <person name="Wu L."/>
            <person name="Ma J."/>
        </authorList>
    </citation>
    <scope>NUCLEOTIDE SEQUENCE [LARGE SCALE GENOMIC DNA]</scope>
    <source>
        <strain evidence="3">JCM 17224</strain>
    </source>
</reference>
<feature type="transmembrane region" description="Helical" evidence="1">
    <location>
        <begin position="167"/>
        <end position="185"/>
    </location>
</feature>